<protein>
    <recommendedName>
        <fullName evidence="2">Alkyl hydroperoxide reductase subunit C/ Thiol specific antioxidant domain-containing protein</fullName>
    </recommendedName>
</protein>
<feature type="signal peptide" evidence="1">
    <location>
        <begin position="1"/>
        <end position="15"/>
    </location>
</feature>
<feature type="domain" description="Alkyl hydroperoxide reductase subunit C/ Thiol specific antioxidant" evidence="2">
    <location>
        <begin position="23"/>
        <end position="141"/>
    </location>
</feature>
<evidence type="ECO:0000256" key="1">
    <source>
        <dbReference type="SAM" id="SignalP"/>
    </source>
</evidence>
<name>A0ABQ2I2K9_9BACT</name>
<dbReference type="InterPro" id="IPR000866">
    <property type="entry name" value="AhpC/TSA"/>
</dbReference>
<dbReference type="Proteomes" id="UP000632339">
    <property type="component" value="Unassembled WGS sequence"/>
</dbReference>
<proteinExistence type="predicted"/>
<dbReference type="SUPFAM" id="SSF52833">
    <property type="entry name" value="Thioredoxin-like"/>
    <property type="match status" value="1"/>
</dbReference>
<evidence type="ECO:0000259" key="2">
    <source>
        <dbReference type="Pfam" id="PF00578"/>
    </source>
</evidence>
<dbReference type="Gene3D" id="3.40.30.10">
    <property type="entry name" value="Glutaredoxin"/>
    <property type="match status" value="1"/>
</dbReference>
<gene>
    <name evidence="3" type="ORF">GCM10010967_32440</name>
</gene>
<sequence length="164" mass="17999">MLAGLLLGMVACSWAAGQEAPAELPSAEISDMNGKIVNTASIAHPGANLLILTWESESKGAVLALDAMTLLKDTIANKTKTKVIMINFDPAADAKKVEAMRKEHQWTFENYLDPNGEFKRAAAISYLPVILVVDQNNKIVYRKAAFYLGDEQVILQELQKLNPR</sequence>
<comment type="caution">
    <text evidence="3">The sequence shown here is derived from an EMBL/GenBank/DDBJ whole genome shotgun (WGS) entry which is preliminary data.</text>
</comment>
<evidence type="ECO:0000313" key="4">
    <source>
        <dbReference type="Proteomes" id="UP000632339"/>
    </source>
</evidence>
<reference evidence="4" key="1">
    <citation type="journal article" date="2019" name="Int. J. Syst. Evol. Microbiol.">
        <title>The Global Catalogue of Microorganisms (GCM) 10K type strain sequencing project: providing services to taxonomists for standard genome sequencing and annotation.</title>
        <authorList>
            <consortium name="The Broad Institute Genomics Platform"/>
            <consortium name="The Broad Institute Genome Sequencing Center for Infectious Disease"/>
            <person name="Wu L."/>
            <person name="Ma J."/>
        </authorList>
    </citation>
    <scope>NUCLEOTIDE SEQUENCE [LARGE SCALE GENOMIC DNA]</scope>
    <source>
        <strain evidence="4">CGMCC 1.6375</strain>
    </source>
</reference>
<keyword evidence="4" id="KW-1185">Reference proteome</keyword>
<keyword evidence="1" id="KW-0732">Signal</keyword>
<evidence type="ECO:0000313" key="3">
    <source>
        <dbReference type="EMBL" id="GGM96337.1"/>
    </source>
</evidence>
<dbReference type="EMBL" id="BMLI01000001">
    <property type="protein sequence ID" value="GGM96337.1"/>
    <property type="molecule type" value="Genomic_DNA"/>
</dbReference>
<accession>A0ABQ2I2K9</accession>
<organism evidence="3 4">
    <name type="scientific">Dyadobacter beijingensis</name>
    <dbReference type="NCBI Taxonomy" id="365489"/>
    <lineage>
        <taxon>Bacteria</taxon>
        <taxon>Pseudomonadati</taxon>
        <taxon>Bacteroidota</taxon>
        <taxon>Cytophagia</taxon>
        <taxon>Cytophagales</taxon>
        <taxon>Spirosomataceae</taxon>
        <taxon>Dyadobacter</taxon>
    </lineage>
</organism>
<dbReference type="InterPro" id="IPR036249">
    <property type="entry name" value="Thioredoxin-like_sf"/>
</dbReference>
<dbReference type="Pfam" id="PF00578">
    <property type="entry name" value="AhpC-TSA"/>
    <property type="match status" value="1"/>
</dbReference>
<feature type="chain" id="PRO_5046494450" description="Alkyl hydroperoxide reductase subunit C/ Thiol specific antioxidant domain-containing protein" evidence="1">
    <location>
        <begin position="16"/>
        <end position="164"/>
    </location>
</feature>